<feature type="signal peptide" evidence="2">
    <location>
        <begin position="1"/>
        <end position="19"/>
    </location>
</feature>
<evidence type="ECO:0000256" key="1">
    <source>
        <dbReference type="PROSITE-ProRule" id="PRU00339"/>
    </source>
</evidence>
<proteinExistence type="predicted"/>
<organism evidence="3 4">
    <name type="scientific">Candidatus Thiomargarita nelsonii</name>
    <dbReference type="NCBI Taxonomy" id="1003181"/>
    <lineage>
        <taxon>Bacteria</taxon>
        <taxon>Pseudomonadati</taxon>
        <taxon>Pseudomonadota</taxon>
        <taxon>Gammaproteobacteria</taxon>
        <taxon>Thiotrichales</taxon>
        <taxon>Thiotrichaceae</taxon>
        <taxon>Thiomargarita</taxon>
    </lineage>
</organism>
<dbReference type="InterPro" id="IPR019734">
    <property type="entry name" value="TPR_rpt"/>
</dbReference>
<dbReference type="InterPro" id="IPR011990">
    <property type="entry name" value="TPR-like_helical_dom_sf"/>
</dbReference>
<keyword evidence="1" id="KW-0802">TPR repeat</keyword>
<dbReference type="AlphaFoldDB" id="A0A0A6P4M4"/>
<evidence type="ECO:0000313" key="3">
    <source>
        <dbReference type="EMBL" id="KHD10285.1"/>
    </source>
</evidence>
<comment type="caution">
    <text evidence="3">The sequence shown here is derived from an EMBL/GenBank/DDBJ whole genome shotgun (WGS) entry which is preliminary data.</text>
</comment>
<dbReference type="SUPFAM" id="SSF81901">
    <property type="entry name" value="HCP-like"/>
    <property type="match status" value="1"/>
</dbReference>
<dbReference type="Gene3D" id="1.25.40.10">
    <property type="entry name" value="Tetratricopeptide repeat domain"/>
    <property type="match status" value="1"/>
</dbReference>
<sequence length="123" mass="14274">MKNKLLLPLILSLSQNSAALDCDYAADTLYQAYDLHHQSHAYQREKLLVKIAIENCPEMPEAQNYYGSLLEDKGKYTQAIIHYKKAIALGPDFSEAWNGLGETYHKQVQRKKFLHKYRKNIFL</sequence>
<accession>A0A0A6P4M4</accession>
<keyword evidence="4" id="KW-1185">Reference proteome</keyword>
<name>A0A0A6P4M4_9GAMM</name>
<feature type="chain" id="PRO_5007387839" evidence="2">
    <location>
        <begin position="20"/>
        <end position="123"/>
    </location>
</feature>
<dbReference type="SMART" id="SM00028">
    <property type="entry name" value="TPR"/>
    <property type="match status" value="1"/>
</dbReference>
<keyword evidence="2" id="KW-0732">Signal</keyword>
<gene>
    <name evidence="3" type="ORF">PN36_23960</name>
</gene>
<reference evidence="3 4" key="1">
    <citation type="journal article" date="2016" name="Front. Microbiol.">
        <title>Single-Cell (Meta-)Genomics of a Dimorphic Candidatus Thiomargarita nelsonii Reveals Genomic Plasticity.</title>
        <authorList>
            <person name="Flood B.E."/>
            <person name="Fliss P."/>
            <person name="Jones D.S."/>
            <person name="Dick G.J."/>
            <person name="Jain S."/>
            <person name="Kaster A.K."/>
            <person name="Winkel M."/>
            <person name="Mussmann M."/>
            <person name="Bailey J."/>
        </authorList>
    </citation>
    <scope>NUCLEOTIDE SEQUENCE [LARGE SCALE GENOMIC DNA]</scope>
    <source>
        <strain evidence="3">Hydrate Ridge</strain>
    </source>
</reference>
<dbReference type="EMBL" id="JSZA02000122">
    <property type="protein sequence ID" value="KHD10285.1"/>
    <property type="molecule type" value="Genomic_DNA"/>
</dbReference>
<dbReference type="PROSITE" id="PS50005">
    <property type="entry name" value="TPR"/>
    <property type="match status" value="1"/>
</dbReference>
<evidence type="ECO:0000256" key="2">
    <source>
        <dbReference type="SAM" id="SignalP"/>
    </source>
</evidence>
<dbReference type="Pfam" id="PF13414">
    <property type="entry name" value="TPR_11"/>
    <property type="match status" value="1"/>
</dbReference>
<protein>
    <submittedName>
        <fullName evidence="3">Uncharacterized protein</fullName>
    </submittedName>
</protein>
<dbReference type="Proteomes" id="UP000030428">
    <property type="component" value="Unassembled WGS sequence"/>
</dbReference>
<feature type="repeat" description="TPR" evidence="1">
    <location>
        <begin position="60"/>
        <end position="93"/>
    </location>
</feature>
<evidence type="ECO:0000313" key="4">
    <source>
        <dbReference type="Proteomes" id="UP000030428"/>
    </source>
</evidence>